<keyword evidence="1" id="KW-0472">Membrane</keyword>
<proteinExistence type="predicted"/>
<keyword evidence="3" id="KW-1185">Reference proteome</keyword>
<organism evidence="2 3">
    <name type="scientific">Ciona intestinalis</name>
    <name type="common">Transparent sea squirt</name>
    <name type="synonym">Ascidia intestinalis</name>
    <dbReference type="NCBI Taxonomy" id="7719"/>
    <lineage>
        <taxon>Eukaryota</taxon>
        <taxon>Metazoa</taxon>
        <taxon>Chordata</taxon>
        <taxon>Tunicata</taxon>
        <taxon>Ascidiacea</taxon>
        <taxon>Phlebobranchia</taxon>
        <taxon>Cionidae</taxon>
        <taxon>Ciona</taxon>
    </lineage>
</organism>
<reference evidence="3" key="1">
    <citation type="journal article" date="2002" name="Science">
        <title>The draft genome of Ciona intestinalis: insights into chordate and vertebrate origins.</title>
        <authorList>
            <person name="Dehal P."/>
            <person name="Satou Y."/>
            <person name="Campbell R.K."/>
            <person name="Chapman J."/>
            <person name="Degnan B."/>
            <person name="De Tomaso A."/>
            <person name="Davidson B."/>
            <person name="Di Gregorio A."/>
            <person name="Gelpke M."/>
            <person name="Goodstein D.M."/>
            <person name="Harafuji N."/>
            <person name="Hastings K.E."/>
            <person name="Ho I."/>
            <person name="Hotta K."/>
            <person name="Huang W."/>
            <person name="Kawashima T."/>
            <person name="Lemaire P."/>
            <person name="Martinez D."/>
            <person name="Meinertzhagen I.A."/>
            <person name="Necula S."/>
            <person name="Nonaka M."/>
            <person name="Putnam N."/>
            <person name="Rash S."/>
            <person name="Saiga H."/>
            <person name="Satake M."/>
            <person name="Terry A."/>
            <person name="Yamada L."/>
            <person name="Wang H.G."/>
            <person name="Awazu S."/>
            <person name="Azumi K."/>
            <person name="Boore J."/>
            <person name="Branno M."/>
            <person name="Chin-Bow S."/>
            <person name="DeSantis R."/>
            <person name="Doyle S."/>
            <person name="Francino P."/>
            <person name="Keys D.N."/>
            <person name="Haga S."/>
            <person name="Hayashi H."/>
            <person name="Hino K."/>
            <person name="Imai K.S."/>
            <person name="Inaba K."/>
            <person name="Kano S."/>
            <person name="Kobayashi K."/>
            <person name="Kobayashi M."/>
            <person name="Lee B.I."/>
            <person name="Makabe K.W."/>
            <person name="Manohar C."/>
            <person name="Matassi G."/>
            <person name="Medina M."/>
            <person name="Mochizuki Y."/>
            <person name="Mount S."/>
            <person name="Morishita T."/>
            <person name="Miura S."/>
            <person name="Nakayama A."/>
            <person name="Nishizaka S."/>
            <person name="Nomoto H."/>
            <person name="Ohta F."/>
            <person name="Oishi K."/>
            <person name="Rigoutsos I."/>
            <person name="Sano M."/>
            <person name="Sasaki A."/>
            <person name="Sasakura Y."/>
            <person name="Shoguchi E."/>
            <person name="Shin-i T."/>
            <person name="Spagnuolo A."/>
            <person name="Stainier D."/>
            <person name="Suzuki M.M."/>
            <person name="Tassy O."/>
            <person name="Takatori N."/>
            <person name="Tokuoka M."/>
            <person name="Yagi K."/>
            <person name="Yoshizaki F."/>
            <person name="Wada S."/>
            <person name="Zhang C."/>
            <person name="Hyatt P.D."/>
            <person name="Larimer F."/>
            <person name="Detter C."/>
            <person name="Doggett N."/>
            <person name="Glavina T."/>
            <person name="Hawkins T."/>
            <person name="Richardson P."/>
            <person name="Lucas S."/>
            <person name="Kohara Y."/>
            <person name="Levine M."/>
            <person name="Satoh N."/>
            <person name="Rokhsar D.S."/>
        </authorList>
    </citation>
    <scope>NUCLEOTIDE SEQUENCE [LARGE SCALE GENOMIC DNA]</scope>
</reference>
<dbReference type="EMBL" id="EAAA01001816">
    <property type="status" value="NOT_ANNOTATED_CDS"/>
    <property type="molecule type" value="Genomic_DNA"/>
</dbReference>
<reference evidence="2" key="2">
    <citation type="journal article" date="2008" name="Genome Biol.">
        <title>Improved genome assembly and evidence-based global gene model set for the chordate Ciona intestinalis: new insight into intron and operon populations.</title>
        <authorList>
            <person name="Satou Y."/>
            <person name="Mineta K."/>
            <person name="Ogasawara M."/>
            <person name="Sasakura Y."/>
            <person name="Shoguchi E."/>
            <person name="Ueno K."/>
            <person name="Yamada L."/>
            <person name="Matsumoto J."/>
            <person name="Wasserscheid J."/>
            <person name="Dewar K."/>
            <person name="Wiley G.B."/>
            <person name="Macmil S.L."/>
            <person name="Roe B.A."/>
            <person name="Zeller R.W."/>
            <person name="Hastings K.E."/>
            <person name="Lemaire P."/>
            <person name="Lindquist E."/>
            <person name="Endo T."/>
            <person name="Hotta K."/>
            <person name="Inaba K."/>
        </authorList>
    </citation>
    <scope>NUCLEOTIDE SEQUENCE [LARGE SCALE GENOMIC DNA]</scope>
    <source>
        <strain evidence="2">wild type</strain>
    </source>
</reference>
<dbReference type="Ensembl" id="ENSCINT00000016699.3">
    <property type="protein sequence ID" value="ENSCINP00000016699.3"/>
    <property type="gene ID" value="ENSCING00000008167.3"/>
</dbReference>
<dbReference type="AlphaFoldDB" id="F6UQ59"/>
<keyword evidence="1" id="KW-0812">Transmembrane</keyword>
<keyword evidence="1" id="KW-1133">Transmembrane helix</keyword>
<reference evidence="2" key="3">
    <citation type="submission" date="2025-08" db="UniProtKB">
        <authorList>
            <consortium name="Ensembl"/>
        </authorList>
    </citation>
    <scope>IDENTIFICATION</scope>
</reference>
<reference evidence="2" key="4">
    <citation type="submission" date="2025-09" db="UniProtKB">
        <authorList>
            <consortium name="Ensembl"/>
        </authorList>
    </citation>
    <scope>IDENTIFICATION</scope>
</reference>
<accession>F6UQ59</accession>
<feature type="transmembrane region" description="Helical" evidence="1">
    <location>
        <begin position="12"/>
        <end position="32"/>
    </location>
</feature>
<dbReference type="InParanoid" id="F6UQ59"/>
<dbReference type="HOGENOM" id="CLU_3301990_0_0_1"/>
<protein>
    <submittedName>
        <fullName evidence="2">Uncharacterized protein</fullName>
    </submittedName>
</protein>
<dbReference type="Proteomes" id="UP000008144">
    <property type="component" value="Chromosome 3"/>
</dbReference>
<sequence>MLKTPDNNPCCGYILYMSVQLLFNAVKMLCLFNKTDEATY</sequence>
<evidence type="ECO:0000313" key="3">
    <source>
        <dbReference type="Proteomes" id="UP000008144"/>
    </source>
</evidence>
<evidence type="ECO:0000256" key="1">
    <source>
        <dbReference type="SAM" id="Phobius"/>
    </source>
</evidence>
<name>F6UQ59_CIOIN</name>
<evidence type="ECO:0000313" key="2">
    <source>
        <dbReference type="Ensembl" id="ENSCINP00000016699.3"/>
    </source>
</evidence>